<evidence type="ECO:0000313" key="22">
    <source>
        <dbReference type="Proteomes" id="UP000027120"/>
    </source>
</evidence>
<name>A0A067ECH7_CITSI</name>
<evidence type="ECO:0000256" key="16">
    <source>
        <dbReference type="ARBA" id="ARBA00023180"/>
    </source>
</evidence>
<evidence type="ECO:0000256" key="8">
    <source>
        <dbReference type="ARBA" id="ARBA00022729"/>
    </source>
</evidence>
<dbReference type="PROSITE" id="PS00109">
    <property type="entry name" value="PROTEIN_KINASE_TYR"/>
    <property type="match status" value="1"/>
</dbReference>
<reference evidence="21 22" key="1">
    <citation type="submission" date="2014-04" db="EMBL/GenBank/DDBJ databases">
        <authorList>
            <consortium name="International Citrus Genome Consortium"/>
            <person name="Gmitter F."/>
            <person name="Chen C."/>
            <person name="Farmerie W."/>
            <person name="Harkins T."/>
            <person name="Desany B."/>
            <person name="Mohiuddin M."/>
            <person name="Kodira C."/>
            <person name="Borodovsky M."/>
            <person name="Lomsadze A."/>
            <person name="Burns P."/>
            <person name="Jenkins J."/>
            <person name="Prochnik S."/>
            <person name="Shu S."/>
            <person name="Chapman J."/>
            <person name="Pitluck S."/>
            <person name="Schmutz J."/>
            <person name="Rokhsar D."/>
        </authorList>
    </citation>
    <scope>NUCLEOTIDE SEQUENCE</scope>
</reference>
<evidence type="ECO:0000256" key="2">
    <source>
        <dbReference type="ARBA" id="ARBA00012513"/>
    </source>
</evidence>
<dbReference type="InterPro" id="IPR003591">
    <property type="entry name" value="Leu-rich_rpt_typical-subtyp"/>
</dbReference>
<feature type="transmembrane region" description="Helical" evidence="19">
    <location>
        <begin position="451"/>
        <end position="475"/>
    </location>
</feature>
<keyword evidence="5" id="KW-0433">Leucine-rich repeat</keyword>
<keyword evidence="9" id="KW-0677">Repeat</keyword>
<dbReference type="SMART" id="SM00369">
    <property type="entry name" value="LRR_TYP"/>
    <property type="match status" value="8"/>
</dbReference>
<dbReference type="GO" id="GO:0004674">
    <property type="term" value="F:protein serine/threonine kinase activity"/>
    <property type="evidence" value="ECO:0007669"/>
    <property type="project" value="UniProtKB-KW"/>
</dbReference>
<accession>A0A067ECH7</accession>
<keyword evidence="22" id="KW-1185">Reference proteome</keyword>
<dbReference type="InterPro" id="IPR032675">
    <property type="entry name" value="LRR_dom_sf"/>
</dbReference>
<evidence type="ECO:0000256" key="11">
    <source>
        <dbReference type="ARBA" id="ARBA00022777"/>
    </source>
</evidence>
<gene>
    <name evidence="21" type="ORF">CISIN_1g042086mg</name>
</gene>
<keyword evidence="10" id="KW-0547">Nucleotide-binding</keyword>
<keyword evidence="6" id="KW-0808">Transferase</keyword>
<dbReference type="PANTHER" id="PTHR48005">
    <property type="entry name" value="LEUCINE RICH REPEAT KINASE 2"/>
    <property type="match status" value="1"/>
</dbReference>
<dbReference type="GO" id="GO:0005524">
    <property type="term" value="F:ATP binding"/>
    <property type="evidence" value="ECO:0007669"/>
    <property type="project" value="UniProtKB-KW"/>
</dbReference>
<evidence type="ECO:0000256" key="19">
    <source>
        <dbReference type="SAM" id="Phobius"/>
    </source>
</evidence>
<evidence type="ECO:0000256" key="4">
    <source>
        <dbReference type="ARBA" id="ARBA00022553"/>
    </source>
</evidence>
<dbReference type="GO" id="GO:0038023">
    <property type="term" value="F:signaling receptor activity"/>
    <property type="evidence" value="ECO:0000318"/>
    <property type="project" value="GO_Central"/>
</dbReference>
<dbReference type="EC" id="2.7.11.1" evidence="2"/>
<dbReference type="GO" id="GO:0009755">
    <property type="term" value="P:hormone-mediated signaling pathway"/>
    <property type="evidence" value="ECO:0000318"/>
    <property type="project" value="GO_Central"/>
</dbReference>
<dbReference type="InterPro" id="IPR051420">
    <property type="entry name" value="Ser_Thr_Kinases_DiverseReg"/>
</dbReference>
<feature type="domain" description="Protein kinase" evidence="20">
    <location>
        <begin position="517"/>
        <end position="784"/>
    </location>
</feature>
<sequence length="784" mass="86835">MAGKEAYALLKWKTSLQKHNRSLLSSWTFYPVNNATNVSFYSKIKISPCAWFGIQCNPAKRVISINLSTVGLKGNLKSLSTLDLSKNKLNGSIPFSFGNLTNLAIMYLYRNSLSASIPPVIGNLKFLYHLDLSENQLSGSIPPTLGNLSNLAVLHLYGNSLSGSIPSIIGNLKSLFYLHLSSNQLSGSIPISLGNLSNLVVLHLFENSLFGSIPSILGNLKMLLHLGLSTNHLSGVIPLSIGNLNNLIGLYLYDNQLSVGEIPIEIGKLSSLNYLVLNGNQLYGNLPRALGSLTELEYLDLSTNKLGNSIPETLGNLLKLHYLNLSNNQFRKGFPVELEKLIQLSELDLSLNILEGKIPCEICNMESLEKLNLSHNNFSGLIPSCFEGMHGLSCIDVSYNELRGPIPNSRIFQYDPMEALQGNKGLCGDIKGFQSCNATFTPHKQISKRKWFIIVFPLLGALSLSVLAMGTFFILRRREGPSSENRVNCVTNQGLLSILTFEGKILYEEIVRATNGFDVKYCIGIGGQGSVYKAKLTSGEILAVKKFHSLWPCEMVPQPEFVNEIKTLTELRHRSIVKFYGFCSHPRNSFLVYEYLERGSLATILSNDGAIEEFNWTVRMNVIRSVANALSYMHHDCFPPIVHRDISSKNVLLCLDYEARVSDFGIAKFLKPDSSNCTELVGTFGYIAPELVYTMKVTEKCDVYSFGVLALEVIKGDHPRDFISSISSSSSNRNISLNEILDPRLPTPPQNVQDELISIVEVAFLCLNESPESRPPMHTVCQLL</sequence>
<dbReference type="Pfam" id="PF23598">
    <property type="entry name" value="LRR_14"/>
    <property type="match status" value="2"/>
</dbReference>
<dbReference type="PaxDb" id="2711-XP_006493152.1"/>
<dbReference type="FunFam" id="3.80.10.10:FF:000383">
    <property type="entry name" value="Leucine-rich repeat receptor protein kinase EMS1"/>
    <property type="match status" value="1"/>
</dbReference>
<dbReference type="GO" id="GO:0005886">
    <property type="term" value="C:plasma membrane"/>
    <property type="evidence" value="ECO:0000318"/>
    <property type="project" value="GO_Central"/>
</dbReference>
<dbReference type="InterPro" id="IPR001611">
    <property type="entry name" value="Leu-rich_rpt"/>
</dbReference>
<dbReference type="InterPro" id="IPR000719">
    <property type="entry name" value="Prot_kinase_dom"/>
</dbReference>
<keyword evidence="3" id="KW-0723">Serine/threonine-protein kinase</keyword>
<dbReference type="InterPro" id="IPR011009">
    <property type="entry name" value="Kinase-like_dom_sf"/>
</dbReference>
<keyword evidence="8" id="KW-0732">Signal</keyword>
<evidence type="ECO:0000256" key="1">
    <source>
        <dbReference type="ARBA" id="ARBA00004479"/>
    </source>
</evidence>
<dbReference type="FunFam" id="1.10.510.10:FF:000445">
    <property type="entry name" value="MDIS1-interacting receptor like kinase 2"/>
    <property type="match status" value="1"/>
</dbReference>
<evidence type="ECO:0000256" key="5">
    <source>
        <dbReference type="ARBA" id="ARBA00022614"/>
    </source>
</evidence>
<dbReference type="FunFam" id="3.80.10.10:FF:000233">
    <property type="entry name" value="Leucine-rich repeat receptor-like protein kinase TDR"/>
    <property type="match status" value="1"/>
</dbReference>
<evidence type="ECO:0000256" key="3">
    <source>
        <dbReference type="ARBA" id="ARBA00022527"/>
    </source>
</evidence>
<evidence type="ECO:0000256" key="10">
    <source>
        <dbReference type="ARBA" id="ARBA00022741"/>
    </source>
</evidence>
<keyword evidence="7 19" id="KW-0812">Transmembrane</keyword>
<keyword evidence="16" id="KW-0325">Glycoprotein</keyword>
<comment type="catalytic activity">
    <reaction evidence="18">
        <text>L-seryl-[protein] + ATP = O-phospho-L-seryl-[protein] + ADP + H(+)</text>
        <dbReference type="Rhea" id="RHEA:17989"/>
        <dbReference type="Rhea" id="RHEA-COMP:9863"/>
        <dbReference type="Rhea" id="RHEA-COMP:11604"/>
        <dbReference type="ChEBI" id="CHEBI:15378"/>
        <dbReference type="ChEBI" id="CHEBI:29999"/>
        <dbReference type="ChEBI" id="CHEBI:30616"/>
        <dbReference type="ChEBI" id="CHEBI:83421"/>
        <dbReference type="ChEBI" id="CHEBI:456216"/>
        <dbReference type="EC" id="2.7.11.1"/>
    </reaction>
</comment>
<dbReference type="GO" id="GO:0009791">
    <property type="term" value="P:post-embryonic development"/>
    <property type="evidence" value="ECO:0007669"/>
    <property type="project" value="UniProtKB-ARBA"/>
</dbReference>
<dbReference type="PANTHER" id="PTHR48005:SF95">
    <property type="entry name" value="PROTEIN KINASE DOMAIN-CONTAINING PROTEIN"/>
    <property type="match status" value="1"/>
</dbReference>
<evidence type="ECO:0000256" key="18">
    <source>
        <dbReference type="ARBA" id="ARBA00048679"/>
    </source>
</evidence>
<proteinExistence type="predicted"/>
<comment type="catalytic activity">
    <reaction evidence="17">
        <text>L-threonyl-[protein] + ATP = O-phospho-L-threonyl-[protein] + ADP + H(+)</text>
        <dbReference type="Rhea" id="RHEA:46608"/>
        <dbReference type="Rhea" id="RHEA-COMP:11060"/>
        <dbReference type="Rhea" id="RHEA-COMP:11605"/>
        <dbReference type="ChEBI" id="CHEBI:15378"/>
        <dbReference type="ChEBI" id="CHEBI:30013"/>
        <dbReference type="ChEBI" id="CHEBI:30616"/>
        <dbReference type="ChEBI" id="CHEBI:61977"/>
        <dbReference type="ChEBI" id="CHEBI:456216"/>
        <dbReference type="EC" id="2.7.11.1"/>
    </reaction>
</comment>
<evidence type="ECO:0000256" key="12">
    <source>
        <dbReference type="ARBA" id="ARBA00022840"/>
    </source>
</evidence>
<dbReference type="Pfam" id="PF13855">
    <property type="entry name" value="LRR_8"/>
    <property type="match status" value="1"/>
</dbReference>
<evidence type="ECO:0000256" key="6">
    <source>
        <dbReference type="ARBA" id="ARBA00022679"/>
    </source>
</evidence>
<dbReference type="FunFam" id="3.30.200.20:FF:000309">
    <property type="entry name" value="Leucine-rich repeat receptor protein kinase MSP1"/>
    <property type="match status" value="1"/>
</dbReference>
<keyword evidence="4" id="KW-0597">Phosphoprotein</keyword>
<keyword evidence="14 19" id="KW-0472">Membrane</keyword>
<keyword evidence="12" id="KW-0067">ATP-binding</keyword>
<dbReference type="AlphaFoldDB" id="A0A067ECH7"/>
<keyword evidence="13 19" id="KW-1133">Transmembrane helix</keyword>
<evidence type="ECO:0000256" key="13">
    <source>
        <dbReference type="ARBA" id="ARBA00022989"/>
    </source>
</evidence>
<dbReference type="SUPFAM" id="SSF56112">
    <property type="entry name" value="Protein kinase-like (PK-like)"/>
    <property type="match status" value="1"/>
</dbReference>
<dbReference type="Pfam" id="PF00069">
    <property type="entry name" value="Pkinase"/>
    <property type="match status" value="1"/>
</dbReference>
<dbReference type="SMR" id="A0A067ECH7"/>
<evidence type="ECO:0000256" key="9">
    <source>
        <dbReference type="ARBA" id="ARBA00022737"/>
    </source>
</evidence>
<evidence type="ECO:0000256" key="17">
    <source>
        <dbReference type="ARBA" id="ARBA00047899"/>
    </source>
</evidence>
<dbReference type="Pfam" id="PF00560">
    <property type="entry name" value="LRR_1"/>
    <property type="match status" value="1"/>
</dbReference>
<protein>
    <recommendedName>
        <fullName evidence="2">non-specific serine/threonine protein kinase</fullName>
        <ecNumber evidence="2">2.7.11.1</ecNumber>
    </recommendedName>
</protein>
<dbReference type="Gene3D" id="1.10.510.10">
    <property type="entry name" value="Transferase(Phosphotransferase) domain 1"/>
    <property type="match status" value="1"/>
</dbReference>
<comment type="subcellular location">
    <subcellularLocation>
        <location evidence="1">Membrane</location>
        <topology evidence="1">Single-pass type I membrane protein</topology>
    </subcellularLocation>
</comment>
<dbReference type="PRINTS" id="PR00019">
    <property type="entry name" value="LEURICHRPT"/>
</dbReference>
<evidence type="ECO:0000256" key="14">
    <source>
        <dbReference type="ARBA" id="ARBA00023136"/>
    </source>
</evidence>
<dbReference type="InterPro" id="IPR055414">
    <property type="entry name" value="LRR_R13L4/SHOC2-like"/>
</dbReference>
<keyword evidence="15" id="KW-0675">Receptor</keyword>
<evidence type="ECO:0000256" key="15">
    <source>
        <dbReference type="ARBA" id="ARBA00023170"/>
    </source>
</evidence>
<dbReference type="PROSITE" id="PS50011">
    <property type="entry name" value="PROTEIN_KINASE_DOM"/>
    <property type="match status" value="1"/>
</dbReference>
<dbReference type="EMBL" id="KK785052">
    <property type="protein sequence ID" value="KDO51590.1"/>
    <property type="molecule type" value="Genomic_DNA"/>
</dbReference>
<dbReference type="Proteomes" id="UP000027120">
    <property type="component" value="Unassembled WGS sequence"/>
</dbReference>
<evidence type="ECO:0000313" key="21">
    <source>
        <dbReference type="EMBL" id="KDO51590.1"/>
    </source>
</evidence>
<dbReference type="SUPFAM" id="SSF52058">
    <property type="entry name" value="L domain-like"/>
    <property type="match status" value="1"/>
</dbReference>
<keyword evidence="11" id="KW-0418">Kinase</keyword>
<dbReference type="Gene3D" id="3.80.10.10">
    <property type="entry name" value="Ribonuclease Inhibitor"/>
    <property type="match status" value="4"/>
</dbReference>
<dbReference type="InterPro" id="IPR008266">
    <property type="entry name" value="Tyr_kinase_AS"/>
</dbReference>
<evidence type="ECO:0000256" key="7">
    <source>
        <dbReference type="ARBA" id="ARBA00022692"/>
    </source>
</evidence>
<evidence type="ECO:0000259" key="20">
    <source>
        <dbReference type="PROSITE" id="PS50011"/>
    </source>
</evidence>
<dbReference type="Gene3D" id="3.30.200.20">
    <property type="entry name" value="Phosphorylase Kinase, domain 1"/>
    <property type="match status" value="1"/>
</dbReference>
<organism evidence="21 22">
    <name type="scientific">Citrus sinensis</name>
    <name type="common">Sweet orange</name>
    <name type="synonym">Citrus aurantium var. sinensis</name>
    <dbReference type="NCBI Taxonomy" id="2711"/>
    <lineage>
        <taxon>Eukaryota</taxon>
        <taxon>Viridiplantae</taxon>
        <taxon>Streptophyta</taxon>
        <taxon>Embryophyta</taxon>
        <taxon>Tracheophyta</taxon>
        <taxon>Spermatophyta</taxon>
        <taxon>Magnoliopsida</taxon>
        <taxon>eudicotyledons</taxon>
        <taxon>Gunneridae</taxon>
        <taxon>Pentapetalae</taxon>
        <taxon>rosids</taxon>
        <taxon>malvids</taxon>
        <taxon>Sapindales</taxon>
        <taxon>Rutaceae</taxon>
        <taxon>Aurantioideae</taxon>
        <taxon>Citrus</taxon>
    </lineage>
</organism>